<feature type="transmembrane region" description="Helical" evidence="1">
    <location>
        <begin position="55"/>
        <end position="74"/>
    </location>
</feature>
<dbReference type="InterPro" id="IPR036259">
    <property type="entry name" value="MFS_trans_sf"/>
</dbReference>
<feature type="non-terminal residue" evidence="2">
    <location>
        <position position="105"/>
    </location>
</feature>
<evidence type="ECO:0000313" key="3">
    <source>
        <dbReference type="Proteomes" id="UP001597045"/>
    </source>
</evidence>
<evidence type="ECO:0000313" key="2">
    <source>
        <dbReference type="EMBL" id="MFD1050960.1"/>
    </source>
</evidence>
<accession>A0ABW3MN81</accession>
<keyword evidence="1" id="KW-1133">Transmembrane helix</keyword>
<comment type="caution">
    <text evidence="2">The sequence shown here is derived from an EMBL/GenBank/DDBJ whole genome shotgun (WGS) entry which is preliminary data.</text>
</comment>
<dbReference type="SUPFAM" id="SSF103473">
    <property type="entry name" value="MFS general substrate transporter"/>
    <property type="match status" value="1"/>
</dbReference>
<name>A0ABW3MN81_9PSEU</name>
<keyword evidence="1" id="KW-0812">Transmembrane</keyword>
<proteinExistence type="predicted"/>
<reference evidence="3" key="1">
    <citation type="journal article" date="2019" name="Int. J. Syst. Evol. Microbiol.">
        <title>The Global Catalogue of Microorganisms (GCM) 10K type strain sequencing project: providing services to taxonomists for standard genome sequencing and annotation.</title>
        <authorList>
            <consortium name="The Broad Institute Genomics Platform"/>
            <consortium name="The Broad Institute Genome Sequencing Center for Infectious Disease"/>
            <person name="Wu L."/>
            <person name="Ma J."/>
        </authorList>
    </citation>
    <scope>NUCLEOTIDE SEQUENCE [LARGE SCALE GENOMIC DNA]</scope>
    <source>
        <strain evidence="3">JCM 31486</strain>
    </source>
</reference>
<dbReference type="PANTHER" id="PTHR23542">
    <property type="match status" value="1"/>
</dbReference>
<dbReference type="PANTHER" id="PTHR23542:SF1">
    <property type="entry name" value="MAJOR FACILITATOR SUPERFAMILY (MFS) PROFILE DOMAIN-CONTAINING PROTEIN"/>
    <property type="match status" value="1"/>
</dbReference>
<dbReference type="EMBL" id="JBHTIS010003224">
    <property type="protein sequence ID" value="MFD1050960.1"/>
    <property type="molecule type" value="Genomic_DNA"/>
</dbReference>
<keyword evidence="1" id="KW-0472">Membrane</keyword>
<organism evidence="2 3">
    <name type="scientific">Kibdelosporangium lantanae</name>
    <dbReference type="NCBI Taxonomy" id="1497396"/>
    <lineage>
        <taxon>Bacteria</taxon>
        <taxon>Bacillati</taxon>
        <taxon>Actinomycetota</taxon>
        <taxon>Actinomycetes</taxon>
        <taxon>Pseudonocardiales</taxon>
        <taxon>Pseudonocardiaceae</taxon>
        <taxon>Kibdelosporangium</taxon>
    </lineage>
</organism>
<feature type="transmembrane region" description="Helical" evidence="1">
    <location>
        <begin position="31"/>
        <end position="49"/>
    </location>
</feature>
<evidence type="ECO:0000256" key="1">
    <source>
        <dbReference type="SAM" id="Phobius"/>
    </source>
</evidence>
<dbReference type="Proteomes" id="UP001597045">
    <property type="component" value="Unassembled WGS sequence"/>
</dbReference>
<protein>
    <submittedName>
        <fullName evidence="2">MFS transporter</fullName>
    </submittedName>
</protein>
<gene>
    <name evidence="2" type="ORF">ACFQ1S_38255</name>
</gene>
<keyword evidence="3" id="KW-1185">Reference proteome</keyword>
<sequence length="105" mass="11411">MRVLLVEDDDRVAHALVPEDQRRTAYSLDSIIVELCFMVGPLVAVALSTQVSTTSAMTVIGVGTAVVGTALYVFNPPVRGKEEQDAGERPPRQEWLTSRMVGVLL</sequence>